<dbReference type="InterPro" id="IPR036249">
    <property type="entry name" value="Thioredoxin-like_sf"/>
</dbReference>
<dbReference type="Pfam" id="PF00085">
    <property type="entry name" value="Thioredoxin"/>
    <property type="match status" value="1"/>
</dbReference>
<evidence type="ECO:0000313" key="2">
    <source>
        <dbReference type="EMBL" id="CEN45386.1"/>
    </source>
</evidence>
<dbReference type="EMBL" id="CDOI01000134">
    <property type="protein sequence ID" value="CEN45386.1"/>
    <property type="molecule type" value="Genomic_DNA"/>
</dbReference>
<gene>
    <name evidence="2" type="ORF">CCAND38_240017</name>
</gene>
<dbReference type="PANTHER" id="PTHR42852:SF13">
    <property type="entry name" value="PROTEIN DIPZ"/>
    <property type="match status" value="1"/>
</dbReference>
<feature type="domain" description="Thioredoxin" evidence="1">
    <location>
        <begin position="34"/>
        <end position="88"/>
    </location>
</feature>
<accession>A0A0B7I085</accession>
<keyword evidence="3" id="KW-1185">Reference proteome</keyword>
<dbReference type="InterPro" id="IPR050553">
    <property type="entry name" value="Thioredoxin_ResA/DsbE_sf"/>
</dbReference>
<proteinExistence type="predicted"/>
<dbReference type="PANTHER" id="PTHR42852">
    <property type="entry name" value="THIOL:DISULFIDE INTERCHANGE PROTEIN DSBE"/>
    <property type="match status" value="1"/>
</dbReference>
<dbReference type="SUPFAM" id="SSF52833">
    <property type="entry name" value="Thioredoxin-like"/>
    <property type="match status" value="1"/>
</dbReference>
<dbReference type="InterPro" id="IPR013766">
    <property type="entry name" value="Thioredoxin_domain"/>
</dbReference>
<dbReference type="Gene3D" id="3.40.30.10">
    <property type="entry name" value="Glutaredoxin"/>
    <property type="match status" value="1"/>
</dbReference>
<dbReference type="RefSeq" id="WP_042344002.1">
    <property type="nucleotide sequence ID" value="NZ_CDOI01000134.1"/>
</dbReference>
<name>A0A0B7I085_9FLAO</name>
<dbReference type="Proteomes" id="UP000045051">
    <property type="component" value="Unassembled WGS sequence"/>
</dbReference>
<evidence type="ECO:0000313" key="3">
    <source>
        <dbReference type="Proteomes" id="UP000045051"/>
    </source>
</evidence>
<dbReference type="AlphaFoldDB" id="A0A0B7I085"/>
<dbReference type="CDD" id="cd02966">
    <property type="entry name" value="TlpA_like_family"/>
    <property type="match status" value="1"/>
</dbReference>
<reference evidence="2 3" key="1">
    <citation type="submission" date="2015-01" db="EMBL/GenBank/DDBJ databases">
        <authorList>
            <person name="Xiang T."/>
            <person name="Song Y."/>
            <person name="Huang L."/>
            <person name="Wang B."/>
            <person name="Wu P."/>
        </authorList>
    </citation>
    <scope>NUCLEOTIDE SEQUENCE [LARGE SCALE GENOMIC DNA]</scope>
    <source>
        <strain evidence="2 3">CcD38</strain>
    </source>
</reference>
<protein>
    <submittedName>
        <fullName evidence="2">Thiol-disulfide oxidoreductase resA</fullName>
    </submittedName>
</protein>
<organism evidence="2 3">
    <name type="scientific">Capnocytophaga canis</name>
    <dbReference type="NCBI Taxonomy" id="1848903"/>
    <lineage>
        <taxon>Bacteria</taxon>
        <taxon>Pseudomonadati</taxon>
        <taxon>Bacteroidota</taxon>
        <taxon>Flavobacteriia</taxon>
        <taxon>Flavobacteriales</taxon>
        <taxon>Flavobacteriaceae</taxon>
        <taxon>Capnocytophaga</taxon>
    </lineage>
</organism>
<sequence>MKRLFFTCAFFIYLLGSAQMTFSERVEYSELATSKDKQLFFVDFWATWCVPCIHVSTYLNTVQEQFREELYIVSVTQENSDVVRPFLIKHPTKLAVSIDYDGQNFKKHNVRALPYGVLFNAEGKILWKGNPADFTPKIIREQLAKNKKTTPIYDFLKYASYQNEVEITLDFNGDYKIQRANNPWGSSPVVERNGDITIIKGSITQIIGYLLKVSSRQVTMKGENAQYELLIKKTVNKARQERQIAESIVKELGYKLRKEERSGQILEVRLPESTANYWKTDQIDWGTKNSKFLVDDNQFSADNISVHDFLYKLSEVVGKPISVKNSHHANDQLFDWQMHYWFRDLMVDNLSQLGIQAQETSGNFTRYFLE</sequence>
<evidence type="ECO:0000259" key="1">
    <source>
        <dbReference type="Pfam" id="PF00085"/>
    </source>
</evidence>